<evidence type="ECO:0000259" key="1">
    <source>
        <dbReference type="PROSITE" id="PS51471"/>
    </source>
</evidence>
<organism evidence="2 3">
    <name type="scientific">Gilvirhabdus luticola</name>
    <dbReference type="NCBI Taxonomy" id="3079858"/>
    <lineage>
        <taxon>Bacteria</taxon>
        <taxon>Pseudomonadati</taxon>
        <taxon>Bacteroidota</taxon>
        <taxon>Flavobacteriia</taxon>
        <taxon>Flavobacteriales</taxon>
        <taxon>Flavobacteriaceae</taxon>
        <taxon>Gilvirhabdus</taxon>
    </lineage>
</organism>
<dbReference type="RefSeq" id="WP_316661452.1">
    <property type="nucleotide sequence ID" value="NZ_JAWHTF010000002.1"/>
</dbReference>
<dbReference type="Proteomes" id="UP001268651">
    <property type="component" value="Unassembled WGS sequence"/>
</dbReference>
<dbReference type="InterPro" id="IPR005123">
    <property type="entry name" value="Oxoglu/Fe-dep_dioxygenase_dom"/>
</dbReference>
<dbReference type="InterPro" id="IPR037151">
    <property type="entry name" value="AlkB-like_sf"/>
</dbReference>
<keyword evidence="2" id="KW-0560">Oxidoreductase</keyword>
<comment type="caution">
    <text evidence="2">The sequence shown here is derived from an EMBL/GenBank/DDBJ whole genome shotgun (WGS) entry which is preliminary data.</text>
</comment>
<dbReference type="PANTHER" id="PTHR31212">
    <property type="entry name" value="ALPHA-KETOGLUTARATE-DEPENDENT DIOXYGENASE ALKB HOMOLOG 3"/>
    <property type="match status" value="1"/>
</dbReference>
<protein>
    <submittedName>
        <fullName evidence="2">Alpha-ketoglutarate-dependent dioxygenase AlkB</fullName>
    </submittedName>
</protein>
<sequence>MLFPEKYIDLNMPDAEVRYYPEFLSKDNADSYFKRLKKTIDWQQDSITLFGKTYLQPRLTALYGDNGIPYTYSNITMHPKKFTKDLLFIKAAIENLIHIRFTSCLANLYRNGQDSNGWHADDEKELGDNPIIASVSFGAERKFHFKHKFDKTLKTKLILKHGSLLVMKGSTQKFWLHQIPKSKREIDQRINLTYRIIQQKNRDPSIPALS</sequence>
<dbReference type="SUPFAM" id="SSF51197">
    <property type="entry name" value="Clavaminate synthase-like"/>
    <property type="match status" value="1"/>
</dbReference>
<dbReference type="PANTHER" id="PTHR31212:SF4">
    <property type="entry name" value="ALPHA-KETOGLUTARATE-DEPENDENT DIOXYGENASE ALKB HOMOLOG 3"/>
    <property type="match status" value="1"/>
</dbReference>
<dbReference type="InterPro" id="IPR027450">
    <property type="entry name" value="AlkB-like"/>
</dbReference>
<evidence type="ECO:0000313" key="3">
    <source>
        <dbReference type="Proteomes" id="UP001268651"/>
    </source>
</evidence>
<dbReference type="PROSITE" id="PS51471">
    <property type="entry name" value="FE2OG_OXY"/>
    <property type="match status" value="1"/>
</dbReference>
<name>A0ABU3U584_9FLAO</name>
<dbReference type="Pfam" id="PF13532">
    <property type="entry name" value="2OG-FeII_Oxy_2"/>
    <property type="match status" value="1"/>
</dbReference>
<dbReference type="EMBL" id="JAWHTF010000002">
    <property type="protein sequence ID" value="MDU8885571.1"/>
    <property type="molecule type" value="Genomic_DNA"/>
</dbReference>
<dbReference type="GO" id="GO:0051213">
    <property type="term" value="F:dioxygenase activity"/>
    <property type="evidence" value="ECO:0007669"/>
    <property type="project" value="UniProtKB-KW"/>
</dbReference>
<dbReference type="InterPro" id="IPR032854">
    <property type="entry name" value="ALKBH3"/>
</dbReference>
<evidence type="ECO:0000313" key="2">
    <source>
        <dbReference type="EMBL" id="MDU8885571.1"/>
    </source>
</evidence>
<reference evidence="2 3" key="1">
    <citation type="submission" date="2023-10" db="EMBL/GenBank/DDBJ databases">
        <title>Marimonas sp. nov. isolated from tidal mud flat.</title>
        <authorList>
            <person name="Jaincy N.J."/>
            <person name="Srinivasan S."/>
            <person name="Lee S.-S."/>
        </authorList>
    </citation>
    <scope>NUCLEOTIDE SEQUENCE [LARGE SCALE GENOMIC DNA]</scope>
    <source>
        <strain evidence="2 3">MJ-SS3</strain>
    </source>
</reference>
<gene>
    <name evidence="2" type="ORF">RXV94_05305</name>
</gene>
<proteinExistence type="predicted"/>
<feature type="domain" description="Fe2OG dioxygenase" evidence="1">
    <location>
        <begin position="100"/>
        <end position="198"/>
    </location>
</feature>
<accession>A0ABU3U584</accession>
<dbReference type="Gene3D" id="2.60.120.590">
    <property type="entry name" value="Alpha-ketoglutarate-dependent dioxygenase AlkB-like"/>
    <property type="match status" value="1"/>
</dbReference>
<keyword evidence="3" id="KW-1185">Reference proteome</keyword>
<keyword evidence="2" id="KW-0223">Dioxygenase</keyword>